<reference evidence="13" key="1">
    <citation type="submission" date="2021-04" db="EMBL/GenBank/DDBJ databases">
        <title>The complete genome sequence of Caulobacter sp. S6.</title>
        <authorList>
            <person name="Tang Y."/>
            <person name="Ouyang W."/>
            <person name="Liu Q."/>
            <person name="Huang B."/>
            <person name="Guo Z."/>
            <person name="Lei P."/>
        </authorList>
    </citation>
    <scope>NUCLEOTIDE SEQUENCE</scope>
    <source>
        <strain evidence="13">S6</strain>
    </source>
</reference>
<evidence type="ECO:0000256" key="3">
    <source>
        <dbReference type="ARBA" id="ARBA00022553"/>
    </source>
</evidence>
<keyword evidence="10" id="KW-0175">Coiled coil</keyword>
<evidence type="ECO:0000256" key="7">
    <source>
        <dbReference type="ARBA" id="ARBA00022840"/>
    </source>
</evidence>
<feature type="domain" description="Response regulatory" evidence="12">
    <location>
        <begin position="13"/>
        <end position="129"/>
    </location>
</feature>
<evidence type="ECO:0000256" key="6">
    <source>
        <dbReference type="ARBA" id="ARBA00022777"/>
    </source>
</evidence>
<organism evidence="13 14">
    <name type="scientific">Phenylobacterium montanum</name>
    <dbReference type="NCBI Taxonomy" id="2823693"/>
    <lineage>
        <taxon>Bacteria</taxon>
        <taxon>Pseudomonadati</taxon>
        <taxon>Pseudomonadota</taxon>
        <taxon>Alphaproteobacteria</taxon>
        <taxon>Caulobacterales</taxon>
        <taxon>Caulobacteraceae</taxon>
        <taxon>Phenylobacterium</taxon>
    </lineage>
</organism>
<protein>
    <recommendedName>
        <fullName evidence="2">histidine kinase</fullName>
        <ecNumber evidence="2">2.7.13.3</ecNumber>
    </recommendedName>
</protein>
<dbReference type="PROSITE" id="PS50109">
    <property type="entry name" value="HIS_KIN"/>
    <property type="match status" value="1"/>
</dbReference>
<evidence type="ECO:0000259" key="12">
    <source>
        <dbReference type="PROSITE" id="PS50110"/>
    </source>
</evidence>
<evidence type="ECO:0000313" key="13">
    <source>
        <dbReference type="EMBL" id="QUD85944.1"/>
    </source>
</evidence>
<dbReference type="Proteomes" id="UP000676409">
    <property type="component" value="Chromosome"/>
</dbReference>
<keyword evidence="7" id="KW-0067">ATP-binding</keyword>
<evidence type="ECO:0000256" key="1">
    <source>
        <dbReference type="ARBA" id="ARBA00000085"/>
    </source>
</evidence>
<keyword evidence="8" id="KW-0902">Two-component regulatory system</keyword>
<sequence>MIVKSAPGLKGSTVLIMDDVPANLRVLVDCLEDQGYAVAVAQDGEEGLKRARLIHPDLILLDLRMPVMDGFEVCRQLKASEATSDIPVIFMTASGSAEDKVTGFDVGGVDYVTKPFQMDEVLARVRTHLSIRRMQREIEQQNLRLREEMLAREETQRELRAAQKVKAEAERLKLLERLVNVQEEERRRIARELHDEIGQSLTGLSLGLKKLQAQVQDPRGLETLAWLEQLTGQIGRDVHRTAWELRPTALDDIGLVKALETYVGDWAERSGVQVVLEAEALDGRRFTTEVETAVYRVIQEAMTNVLKHAGASVVRLALSQRDSELHLVIADDGKGIDPGSLGDQTRLGLAGMRERLAPLRGTLVIDSGAQSGAILRVRIPLPRDDAAGNEAV</sequence>
<dbReference type="Gene3D" id="3.40.50.2300">
    <property type="match status" value="1"/>
</dbReference>
<dbReference type="InterPro" id="IPR001789">
    <property type="entry name" value="Sig_transdc_resp-reg_receiver"/>
</dbReference>
<keyword evidence="4" id="KW-0808">Transferase</keyword>
<dbReference type="InterPro" id="IPR011712">
    <property type="entry name" value="Sig_transdc_His_kin_sub3_dim/P"/>
</dbReference>
<evidence type="ECO:0000313" key="14">
    <source>
        <dbReference type="Proteomes" id="UP000676409"/>
    </source>
</evidence>
<dbReference type="EC" id="2.7.13.3" evidence="2"/>
<dbReference type="CDD" id="cd19920">
    <property type="entry name" value="REC_PA4781-like"/>
    <property type="match status" value="1"/>
</dbReference>
<dbReference type="InterPro" id="IPR036890">
    <property type="entry name" value="HATPase_C_sf"/>
</dbReference>
<dbReference type="PANTHER" id="PTHR24421:SF10">
    <property type="entry name" value="NITRATE_NITRITE SENSOR PROTEIN NARQ"/>
    <property type="match status" value="1"/>
</dbReference>
<dbReference type="RefSeq" id="WP_211935996.1">
    <property type="nucleotide sequence ID" value="NZ_CP073078.1"/>
</dbReference>
<keyword evidence="5" id="KW-0547">Nucleotide-binding</keyword>
<dbReference type="Pfam" id="PF00072">
    <property type="entry name" value="Response_reg"/>
    <property type="match status" value="1"/>
</dbReference>
<evidence type="ECO:0000256" key="10">
    <source>
        <dbReference type="SAM" id="Coils"/>
    </source>
</evidence>
<dbReference type="AlphaFoldDB" id="A0A975FVW9"/>
<dbReference type="Pfam" id="PF02518">
    <property type="entry name" value="HATPase_c"/>
    <property type="match status" value="1"/>
</dbReference>
<dbReference type="PROSITE" id="PS50110">
    <property type="entry name" value="RESPONSE_REGULATORY"/>
    <property type="match status" value="1"/>
</dbReference>
<dbReference type="EMBL" id="CP073078">
    <property type="protein sequence ID" value="QUD85944.1"/>
    <property type="molecule type" value="Genomic_DNA"/>
</dbReference>
<dbReference type="CDD" id="cd16917">
    <property type="entry name" value="HATPase_UhpB-NarQ-NarX-like"/>
    <property type="match status" value="1"/>
</dbReference>
<name>A0A975FVW9_9CAUL</name>
<dbReference type="SMART" id="SM00448">
    <property type="entry name" value="REC"/>
    <property type="match status" value="1"/>
</dbReference>
<evidence type="ECO:0000256" key="5">
    <source>
        <dbReference type="ARBA" id="ARBA00022741"/>
    </source>
</evidence>
<dbReference type="InterPro" id="IPR050482">
    <property type="entry name" value="Sensor_HK_TwoCompSys"/>
</dbReference>
<dbReference type="GO" id="GO:0046983">
    <property type="term" value="F:protein dimerization activity"/>
    <property type="evidence" value="ECO:0007669"/>
    <property type="project" value="InterPro"/>
</dbReference>
<accession>A0A975FVW9</accession>
<dbReference type="SUPFAM" id="SSF55874">
    <property type="entry name" value="ATPase domain of HSP90 chaperone/DNA topoisomerase II/histidine kinase"/>
    <property type="match status" value="1"/>
</dbReference>
<dbReference type="GO" id="GO:0005524">
    <property type="term" value="F:ATP binding"/>
    <property type="evidence" value="ECO:0007669"/>
    <property type="project" value="UniProtKB-KW"/>
</dbReference>
<dbReference type="KEGG" id="caul:KCG34_12585"/>
<dbReference type="Gene3D" id="1.20.5.1930">
    <property type="match status" value="1"/>
</dbReference>
<dbReference type="GO" id="GO:0000155">
    <property type="term" value="F:phosphorelay sensor kinase activity"/>
    <property type="evidence" value="ECO:0007669"/>
    <property type="project" value="InterPro"/>
</dbReference>
<dbReference type="Pfam" id="PF07730">
    <property type="entry name" value="HisKA_3"/>
    <property type="match status" value="1"/>
</dbReference>
<keyword evidence="3 9" id="KW-0597">Phosphoprotein</keyword>
<evidence type="ECO:0000256" key="2">
    <source>
        <dbReference type="ARBA" id="ARBA00012438"/>
    </source>
</evidence>
<keyword evidence="14" id="KW-1185">Reference proteome</keyword>
<dbReference type="PANTHER" id="PTHR24421">
    <property type="entry name" value="NITRATE/NITRITE SENSOR PROTEIN NARX-RELATED"/>
    <property type="match status" value="1"/>
</dbReference>
<dbReference type="InterPro" id="IPR011006">
    <property type="entry name" value="CheY-like_superfamily"/>
</dbReference>
<dbReference type="GO" id="GO:0016020">
    <property type="term" value="C:membrane"/>
    <property type="evidence" value="ECO:0007669"/>
    <property type="project" value="InterPro"/>
</dbReference>
<proteinExistence type="predicted"/>
<evidence type="ECO:0000259" key="11">
    <source>
        <dbReference type="PROSITE" id="PS50109"/>
    </source>
</evidence>
<feature type="domain" description="Histidine kinase" evidence="11">
    <location>
        <begin position="192"/>
        <end position="383"/>
    </location>
</feature>
<evidence type="ECO:0000256" key="8">
    <source>
        <dbReference type="ARBA" id="ARBA00023012"/>
    </source>
</evidence>
<evidence type="ECO:0000256" key="4">
    <source>
        <dbReference type="ARBA" id="ARBA00022679"/>
    </source>
</evidence>
<dbReference type="SMART" id="SM00387">
    <property type="entry name" value="HATPase_c"/>
    <property type="match status" value="1"/>
</dbReference>
<dbReference type="SUPFAM" id="SSF52172">
    <property type="entry name" value="CheY-like"/>
    <property type="match status" value="1"/>
</dbReference>
<keyword evidence="6" id="KW-0418">Kinase</keyword>
<comment type="catalytic activity">
    <reaction evidence="1">
        <text>ATP + protein L-histidine = ADP + protein N-phospho-L-histidine.</text>
        <dbReference type="EC" id="2.7.13.3"/>
    </reaction>
</comment>
<gene>
    <name evidence="13" type="ORF">KCG34_12585</name>
</gene>
<dbReference type="Gene3D" id="3.30.565.10">
    <property type="entry name" value="Histidine kinase-like ATPase, C-terminal domain"/>
    <property type="match status" value="1"/>
</dbReference>
<dbReference type="InterPro" id="IPR003594">
    <property type="entry name" value="HATPase_dom"/>
</dbReference>
<feature type="coiled-coil region" evidence="10">
    <location>
        <begin position="131"/>
        <end position="192"/>
    </location>
</feature>
<evidence type="ECO:0000256" key="9">
    <source>
        <dbReference type="PROSITE-ProRule" id="PRU00169"/>
    </source>
</evidence>
<dbReference type="InterPro" id="IPR005467">
    <property type="entry name" value="His_kinase_dom"/>
</dbReference>
<feature type="modified residue" description="4-aspartylphosphate" evidence="9">
    <location>
        <position position="62"/>
    </location>
</feature>